<dbReference type="PANTHER" id="PTHR42693">
    <property type="entry name" value="ARYLSULFATASE FAMILY MEMBER"/>
    <property type="match status" value="1"/>
</dbReference>
<proteinExistence type="inferred from homology"/>
<dbReference type="PROSITE" id="PS00523">
    <property type="entry name" value="SULFATASE_1"/>
    <property type="match status" value="1"/>
</dbReference>
<feature type="domain" description="Sulfatase N-terminal" evidence="5">
    <location>
        <begin position="22"/>
        <end position="154"/>
    </location>
</feature>
<dbReference type="AlphaFoldDB" id="A0A382NUC1"/>
<evidence type="ECO:0000256" key="1">
    <source>
        <dbReference type="ARBA" id="ARBA00008779"/>
    </source>
</evidence>
<sequence length="160" mass="18338">MKNYFSLLAWMILSASLYANKPNVIVIMADDMGWECVSAYRDLIAKYNYPKASSPQKDHYSTPNIDKFAGQGMRFDHGYSQPICTPSRVQIMTGIYNQRNYVKFGLLDPKSKTFGHVMKGAGYKTCIVGKWQLMGGMEGPKNFGFDEYCLWQLTRRPARY</sequence>
<evidence type="ECO:0000259" key="5">
    <source>
        <dbReference type="Pfam" id="PF00884"/>
    </source>
</evidence>
<feature type="non-terminal residue" evidence="6">
    <location>
        <position position="160"/>
    </location>
</feature>
<dbReference type="EMBL" id="UINC01102536">
    <property type="protein sequence ID" value="SVC64240.1"/>
    <property type="molecule type" value="Genomic_DNA"/>
</dbReference>
<dbReference type="GO" id="GO:0046872">
    <property type="term" value="F:metal ion binding"/>
    <property type="evidence" value="ECO:0007669"/>
    <property type="project" value="UniProtKB-KW"/>
</dbReference>
<evidence type="ECO:0000256" key="4">
    <source>
        <dbReference type="ARBA" id="ARBA00022837"/>
    </source>
</evidence>
<dbReference type="SUPFAM" id="SSF53649">
    <property type="entry name" value="Alkaline phosphatase-like"/>
    <property type="match status" value="1"/>
</dbReference>
<dbReference type="PANTHER" id="PTHR42693:SF53">
    <property type="entry name" value="ENDO-4-O-SULFATASE"/>
    <property type="match status" value="1"/>
</dbReference>
<dbReference type="GO" id="GO:0004065">
    <property type="term" value="F:arylsulfatase activity"/>
    <property type="evidence" value="ECO:0007669"/>
    <property type="project" value="TreeGrafter"/>
</dbReference>
<protein>
    <recommendedName>
        <fullName evidence="5">Sulfatase N-terminal domain-containing protein</fullName>
    </recommendedName>
</protein>
<accession>A0A382NUC1</accession>
<evidence type="ECO:0000313" key="6">
    <source>
        <dbReference type="EMBL" id="SVC64240.1"/>
    </source>
</evidence>
<evidence type="ECO:0000256" key="2">
    <source>
        <dbReference type="ARBA" id="ARBA00022723"/>
    </source>
</evidence>
<dbReference type="InterPro" id="IPR017850">
    <property type="entry name" value="Alkaline_phosphatase_core_sf"/>
</dbReference>
<dbReference type="Gene3D" id="3.40.720.10">
    <property type="entry name" value="Alkaline Phosphatase, subunit A"/>
    <property type="match status" value="1"/>
</dbReference>
<dbReference type="InterPro" id="IPR050738">
    <property type="entry name" value="Sulfatase"/>
</dbReference>
<dbReference type="InterPro" id="IPR000917">
    <property type="entry name" value="Sulfatase_N"/>
</dbReference>
<comment type="similarity">
    <text evidence="1">Belongs to the sulfatase family.</text>
</comment>
<organism evidence="6">
    <name type="scientific">marine metagenome</name>
    <dbReference type="NCBI Taxonomy" id="408172"/>
    <lineage>
        <taxon>unclassified sequences</taxon>
        <taxon>metagenomes</taxon>
        <taxon>ecological metagenomes</taxon>
    </lineage>
</organism>
<keyword evidence="3" id="KW-0378">Hydrolase</keyword>
<reference evidence="6" key="1">
    <citation type="submission" date="2018-05" db="EMBL/GenBank/DDBJ databases">
        <authorList>
            <person name="Lanie J.A."/>
            <person name="Ng W.-L."/>
            <person name="Kazmierczak K.M."/>
            <person name="Andrzejewski T.M."/>
            <person name="Davidsen T.M."/>
            <person name="Wayne K.J."/>
            <person name="Tettelin H."/>
            <person name="Glass J.I."/>
            <person name="Rusch D."/>
            <person name="Podicherti R."/>
            <person name="Tsui H.-C.T."/>
            <person name="Winkler M.E."/>
        </authorList>
    </citation>
    <scope>NUCLEOTIDE SEQUENCE</scope>
</reference>
<dbReference type="InterPro" id="IPR024607">
    <property type="entry name" value="Sulfatase_CS"/>
</dbReference>
<keyword evidence="4" id="KW-0106">Calcium</keyword>
<evidence type="ECO:0000256" key="3">
    <source>
        <dbReference type="ARBA" id="ARBA00022801"/>
    </source>
</evidence>
<keyword evidence="2" id="KW-0479">Metal-binding</keyword>
<name>A0A382NUC1_9ZZZZ</name>
<dbReference type="Pfam" id="PF00884">
    <property type="entry name" value="Sulfatase"/>
    <property type="match status" value="1"/>
</dbReference>
<gene>
    <name evidence="6" type="ORF">METZ01_LOCUS317094</name>
</gene>